<feature type="compositionally biased region" description="Low complexity" evidence="1">
    <location>
        <begin position="609"/>
        <end position="647"/>
    </location>
</feature>
<accession>A0A7W6J6C6</accession>
<dbReference type="InterPro" id="IPR018392">
    <property type="entry name" value="LysM"/>
</dbReference>
<dbReference type="Pfam" id="PF01476">
    <property type="entry name" value="LysM"/>
    <property type="match status" value="1"/>
</dbReference>
<dbReference type="EMBL" id="JACIEZ010000005">
    <property type="protein sequence ID" value="MBB4065579.1"/>
    <property type="molecule type" value="Genomic_DNA"/>
</dbReference>
<feature type="compositionally biased region" description="Low complexity" evidence="1">
    <location>
        <begin position="343"/>
        <end position="358"/>
    </location>
</feature>
<dbReference type="Proteomes" id="UP000528286">
    <property type="component" value="Unassembled WGS sequence"/>
</dbReference>
<comment type="caution">
    <text evidence="4">The sequence shown here is derived from an EMBL/GenBank/DDBJ whole genome shotgun (WGS) entry which is preliminary data.</text>
</comment>
<reference evidence="4 5" key="1">
    <citation type="submission" date="2020-08" db="EMBL/GenBank/DDBJ databases">
        <title>Genomic Encyclopedia of Type Strains, Phase IV (KMG-IV): sequencing the most valuable type-strain genomes for metagenomic binning, comparative biology and taxonomic classification.</title>
        <authorList>
            <person name="Goeker M."/>
        </authorList>
    </citation>
    <scope>NUCLEOTIDE SEQUENCE [LARGE SCALE GENOMIC DNA]</scope>
    <source>
        <strain evidence="4 5">DSM 29853</strain>
    </source>
</reference>
<sequence length="734" mass="73720">MNQTQKGVLIAILVVLLGGGAYYAWRHNADALKDAAGKAADTASATAKQASNMVDLGATVDKSSRLIADAGAATLAMKDLFTDDKVPDQAAIDAARGKIEAALSGVTGIEIPAGAEGAAADMLKKAKDNAARALEIVKALPKDAAGILAALDNIQAALSGKPVESAAPAAAAPAAATQTDAAKTGEAPAAPAAASTGQDAAPAATPANATTTESATAQTAPAQPTEAFPAVPRFDLLRVEPDGSTVIAGQAAEGAKVEILDGDAVVSTTEAGAGGDFAAVFENPLSPGDHQLTLKATGKDGKTTLSEEVATVSVPKEPNGELLAMVSKPGEASRVITAPGTKTPASQETAAATPAAAPAATADANAAGAATETGAPAPQADAGVKAALQISAVELEGDRIFVAGTADPKSKVIAYADDKKIGESATGDDGHFVVDGVLPLSVGSHKIRVDQEGSDGKIAFRAEVPFDRPEGEQVAAVATPGATDAAATGSPLQPLGDGAFDQRRAEAVKAFGLLEKLYADGKTPTAEEFAAARSATVIALQSLADFTLPAGADEASRQMVATTRENALKALAILKALPDSGANAGAELARIGELIGKTVSPAGAAVAPVAGGTEPAPATEPAADEAPAKALSAATEAAKPAAPEASSQEPTKVEQAPLTGSKNTVIIRKGDTLWQISRRVYGLGVRYTTIYLANREQIRNPDRILPGQVFGVPDKALPNAEELHKQRLHGQKIQ</sequence>
<protein>
    <submittedName>
        <fullName evidence="4">Nucleoid-associated protein YgaU</fullName>
    </submittedName>
</protein>
<evidence type="ECO:0000313" key="4">
    <source>
        <dbReference type="EMBL" id="MBB4065579.1"/>
    </source>
</evidence>
<feature type="region of interest" description="Disordered" evidence="1">
    <location>
        <begin position="177"/>
        <end position="228"/>
    </location>
</feature>
<dbReference type="InterPro" id="IPR013783">
    <property type="entry name" value="Ig-like_fold"/>
</dbReference>
<proteinExistence type="predicted"/>
<feature type="region of interest" description="Disordered" evidence="1">
    <location>
        <begin position="609"/>
        <end position="657"/>
    </location>
</feature>
<evidence type="ECO:0000313" key="5">
    <source>
        <dbReference type="Proteomes" id="UP000528286"/>
    </source>
</evidence>
<feature type="transmembrane region" description="Helical" evidence="2">
    <location>
        <begin position="7"/>
        <end position="25"/>
    </location>
</feature>
<dbReference type="Gene3D" id="3.10.350.10">
    <property type="entry name" value="LysM domain"/>
    <property type="match status" value="1"/>
</dbReference>
<dbReference type="AlphaFoldDB" id="A0A7W6J6C6"/>
<keyword evidence="2" id="KW-1133">Transmembrane helix</keyword>
<dbReference type="SMART" id="SM00257">
    <property type="entry name" value="LysM"/>
    <property type="match status" value="1"/>
</dbReference>
<evidence type="ECO:0000256" key="2">
    <source>
        <dbReference type="SAM" id="Phobius"/>
    </source>
</evidence>
<keyword evidence="2" id="KW-0812">Transmembrane</keyword>
<dbReference type="InterPro" id="IPR036779">
    <property type="entry name" value="LysM_dom_sf"/>
</dbReference>
<keyword evidence="2" id="KW-0472">Membrane</keyword>
<feature type="domain" description="LysM" evidence="3">
    <location>
        <begin position="663"/>
        <end position="712"/>
    </location>
</feature>
<name>A0A7W6J6C6_9HYPH</name>
<dbReference type="CDD" id="cd00118">
    <property type="entry name" value="LysM"/>
    <property type="match status" value="1"/>
</dbReference>
<organism evidence="4 5">
    <name type="scientific">Gellertiella hungarica</name>
    <dbReference type="NCBI Taxonomy" id="1572859"/>
    <lineage>
        <taxon>Bacteria</taxon>
        <taxon>Pseudomonadati</taxon>
        <taxon>Pseudomonadota</taxon>
        <taxon>Alphaproteobacteria</taxon>
        <taxon>Hyphomicrobiales</taxon>
        <taxon>Rhizobiaceae</taxon>
        <taxon>Gellertiella</taxon>
    </lineage>
</organism>
<keyword evidence="5" id="KW-1185">Reference proteome</keyword>
<feature type="region of interest" description="Disordered" evidence="1">
    <location>
        <begin position="337"/>
        <end position="358"/>
    </location>
</feature>
<dbReference type="PANTHER" id="PTHR34700">
    <property type="entry name" value="POTASSIUM BINDING PROTEIN KBP"/>
    <property type="match status" value="1"/>
</dbReference>
<evidence type="ECO:0000256" key="1">
    <source>
        <dbReference type="SAM" id="MobiDB-lite"/>
    </source>
</evidence>
<dbReference type="PANTHER" id="PTHR34700:SF4">
    <property type="entry name" value="PHAGE-LIKE ELEMENT PBSX PROTEIN XKDP"/>
    <property type="match status" value="1"/>
</dbReference>
<dbReference type="RefSeq" id="WP_183366873.1">
    <property type="nucleotide sequence ID" value="NZ_JACIEZ010000005.1"/>
</dbReference>
<dbReference type="Gene3D" id="2.60.40.10">
    <property type="entry name" value="Immunoglobulins"/>
    <property type="match status" value="1"/>
</dbReference>
<gene>
    <name evidence="4" type="ORF">GGR23_002786</name>
</gene>
<evidence type="ECO:0000259" key="3">
    <source>
        <dbReference type="PROSITE" id="PS51782"/>
    </source>
</evidence>
<dbReference type="PROSITE" id="PS51782">
    <property type="entry name" value="LYSM"/>
    <property type="match status" value="1"/>
</dbReference>
<dbReference type="InterPro" id="IPR052196">
    <property type="entry name" value="Bact_Kbp"/>
</dbReference>